<gene>
    <name evidence="3" type="ORF">NEOLEDRAFT_1131112</name>
</gene>
<keyword evidence="3" id="KW-0808">Transferase</keyword>
<dbReference type="OrthoDB" id="4062651at2759"/>
<protein>
    <submittedName>
        <fullName evidence="3">Kinase-like protein</fullName>
    </submittedName>
</protein>
<proteinExistence type="predicted"/>
<dbReference type="Gene3D" id="1.20.930.20">
    <property type="entry name" value="Adaptor protein Cbl, N-terminal domain"/>
    <property type="match status" value="1"/>
</dbReference>
<dbReference type="PANTHER" id="PTHR23257">
    <property type="entry name" value="SERINE-THREONINE PROTEIN KINASE"/>
    <property type="match status" value="1"/>
</dbReference>
<dbReference type="AlphaFoldDB" id="A0A165TST4"/>
<dbReference type="PROSITE" id="PS50011">
    <property type="entry name" value="PROTEIN_KINASE_DOM"/>
    <property type="match status" value="1"/>
</dbReference>
<reference evidence="3 4" key="1">
    <citation type="journal article" date="2016" name="Mol. Biol. Evol.">
        <title>Comparative Genomics of Early-Diverging Mushroom-Forming Fungi Provides Insights into the Origins of Lignocellulose Decay Capabilities.</title>
        <authorList>
            <person name="Nagy L.G."/>
            <person name="Riley R."/>
            <person name="Tritt A."/>
            <person name="Adam C."/>
            <person name="Daum C."/>
            <person name="Floudas D."/>
            <person name="Sun H."/>
            <person name="Yadav J.S."/>
            <person name="Pangilinan J."/>
            <person name="Larsson K.H."/>
            <person name="Matsuura K."/>
            <person name="Barry K."/>
            <person name="Labutti K."/>
            <person name="Kuo R."/>
            <person name="Ohm R.A."/>
            <person name="Bhattacharya S.S."/>
            <person name="Shirouzu T."/>
            <person name="Yoshinaga Y."/>
            <person name="Martin F.M."/>
            <person name="Grigoriev I.V."/>
            <person name="Hibbett D.S."/>
        </authorList>
    </citation>
    <scope>NUCLEOTIDE SEQUENCE [LARGE SCALE GENOMIC DNA]</scope>
    <source>
        <strain evidence="3 4">HHB14362 ss-1</strain>
    </source>
</reference>
<dbReference type="InterPro" id="IPR050167">
    <property type="entry name" value="Ser_Thr_protein_kinase"/>
</dbReference>
<sequence>MLVRPQSGFCRHLHIVQEGPKRGARKAIDKAASLLRHLKKEDPEITPGLQVITNITTNIMKLSHNLHGNKHAAENLSQRLDGIQAILAKKLKWSRLSPEIEAAMSEFREVLKDIELHLHSWEDLSRSDAFFQHDSIASRIEDFHVRITNCIPGFQLTATASEMDWHAEFLQVSKEDKAEALNDILALLERVDELAQFLKTKPLDALLLEAAVSKVSTELPDHDPAHPRLSLSRLLKEASDVRPDFNIARKDVEFSRDLELDMGLDLSKDFMDKYSPREYSYCLGKYRGRTVLIKTITQNMVDESKVKKRVWQEAENWMKVWKQDRDCNAPMYGFWMDTLRPDEDQLHLVYPFDAFGSANVYVKTHPRADPITILRDAAKGLSVLHGMNIIHKDIRGCNIFVGANGNGMLAESGMSEIVEETYGGPSMAYTDTTPSRWHAPEMLMGHLDGGARACLQSDVWSLGITAYELLSYNIPYYEMDTIKDAADLGRRVVLGLRPTRPIDEKAIERGLDDDLWEFLEIECWKTKPEKRCDIHRVIEFFDSLILRRTPESDDQHPGNGEKTTPSDA</sequence>
<dbReference type="CDD" id="cd21037">
    <property type="entry name" value="MLKL_NTD"/>
    <property type="match status" value="1"/>
</dbReference>
<feature type="domain" description="Protein kinase" evidence="2">
    <location>
        <begin position="268"/>
        <end position="545"/>
    </location>
</feature>
<name>A0A165TST4_9AGAM</name>
<dbReference type="GO" id="GO:0004672">
    <property type="term" value="F:protein kinase activity"/>
    <property type="evidence" value="ECO:0007669"/>
    <property type="project" value="InterPro"/>
</dbReference>
<evidence type="ECO:0000313" key="3">
    <source>
        <dbReference type="EMBL" id="KZT27121.1"/>
    </source>
</evidence>
<dbReference type="InterPro" id="IPR059179">
    <property type="entry name" value="MLKL-like_MCAfunc"/>
</dbReference>
<evidence type="ECO:0000259" key="2">
    <source>
        <dbReference type="PROSITE" id="PS50011"/>
    </source>
</evidence>
<feature type="region of interest" description="Disordered" evidence="1">
    <location>
        <begin position="549"/>
        <end position="568"/>
    </location>
</feature>
<dbReference type="SUPFAM" id="SSF56112">
    <property type="entry name" value="Protein kinase-like (PK-like)"/>
    <property type="match status" value="1"/>
</dbReference>
<keyword evidence="4" id="KW-1185">Reference proteome</keyword>
<dbReference type="GO" id="GO:0007166">
    <property type="term" value="P:cell surface receptor signaling pathway"/>
    <property type="evidence" value="ECO:0007669"/>
    <property type="project" value="InterPro"/>
</dbReference>
<dbReference type="GO" id="GO:0005524">
    <property type="term" value="F:ATP binding"/>
    <property type="evidence" value="ECO:0007669"/>
    <property type="project" value="InterPro"/>
</dbReference>
<dbReference type="GO" id="GO:0005737">
    <property type="term" value="C:cytoplasm"/>
    <property type="evidence" value="ECO:0007669"/>
    <property type="project" value="TreeGrafter"/>
</dbReference>
<evidence type="ECO:0000313" key="4">
    <source>
        <dbReference type="Proteomes" id="UP000076761"/>
    </source>
</evidence>
<accession>A0A165TST4</accession>
<evidence type="ECO:0000256" key="1">
    <source>
        <dbReference type="SAM" id="MobiDB-lite"/>
    </source>
</evidence>
<dbReference type="STRING" id="1314782.A0A165TST4"/>
<dbReference type="EMBL" id="KV425563">
    <property type="protein sequence ID" value="KZT27121.1"/>
    <property type="molecule type" value="Genomic_DNA"/>
</dbReference>
<keyword evidence="3" id="KW-0418">Kinase</keyword>
<dbReference type="InterPro" id="IPR008266">
    <property type="entry name" value="Tyr_kinase_AS"/>
</dbReference>
<dbReference type="InterPro" id="IPR000719">
    <property type="entry name" value="Prot_kinase_dom"/>
</dbReference>
<dbReference type="InterPro" id="IPR001245">
    <property type="entry name" value="Ser-Thr/Tyr_kinase_cat_dom"/>
</dbReference>
<dbReference type="InterPro" id="IPR036537">
    <property type="entry name" value="Adaptor_Cbl_N_dom_sf"/>
</dbReference>
<organism evidence="3 4">
    <name type="scientific">Neolentinus lepideus HHB14362 ss-1</name>
    <dbReference type="NCBI Taxonomy" id="1314782"/>
    <lineage>
        <taxon>Eukaryota</taxon>
        <taxon>Fungi</taxon>
        <taxon>Dikarya</taxon>
        <taxon>Basidiomycota</taxon>
        <taxon>Agaricomycotina</taxon>
        <taxon>Agaricomycetes</taxon>
        <taxon>Gloeophyllales</taxon>
        <taxon>Gloeophyllaceae</taxon>
        <taxon>Neolentinus</taxon>
    </lineage>
</organism>
<dbReference type="InParanoid" id="A0A165TST4"/>
<dbReference type="Pfam" id="PF07714">
    <property type="entry name" value="PK_Tyr_Ser-Thr"/>
    <property type="match status" value="1"/>
</dbReference>
<dbReference type="Proteomes" id="UP000076761">
    <property type="component" value="Unassembled WGS sequence"/>
</dbReference>
<dbReference type="InterPro" id="IPR011009">
    <property type="entry name" value="Kinase-like_dom_sf"/>
</dbReference>
<dbReference type="PROSITE" id="PS00109">
    <property type="entry name" value="PROTEIN_KINASE_TYR"/>
    <property type="match status" value="1"/>
</dbReference>
<dbReference type="Gene3D" id="1.10.510.10">
    <property type="entry name" value="Transferase(Phosphotransferase) domain 1"/>
    <property type="match status" value="1"/>
</dbReference>